<dbReference type="PROSITE" id="PS50279">
    <property type="entry name" value="BPTI_KUNITZ_2"/>
    <property type="match status" value="5"/>
</dbReference>
<dbReference type="SMART" id="SM00289">
    <property type="entry name" value="WR1"/>
    <property type="match status" value="3"/>
</dbReference>
<dbReference type="CDD" id="cd00109">
    <property type="entry name" value="Kunitz-type"/>
    <property type="match status" value="1"/>
</dbReference>
<dbReference type="PRINTS" id="PR00759">
    <property type="entry name" value="BASICPTASE"/>
</dbReference>
<dbReference type="SMART" id="SM00131">
    <property type="entry name" value="KU"/>
    <property type="match status" value="5"/>
</dbReference>
<dbReference type="InterPro" id="IPR006150">
    <property type="entry name" value="Cys_repeat_1"/>
</dbReference>
<dbReference type="WBParaSite" id="jg10973">
    <property type="protein sequence ID" value="jg10973"/>
    <property type="gene ID" value="jg10973"/>
</dbReference>
<keyword evidence="2" id="KW-1185">Reference proteome</keyword>
<name>A0A915CNI1_9BILA</name>
<dbReference type="Gene3D" id="4.10.410.10">
    <property type="entry name" value="Pancreatic trypsin inhibitor Kunitz domain"/>
    <property type="match status" value="6"/>
</dbReference>
<protein>
    <submittedName>
        <fullName evidence="3">BPTI/Kunitz inhibitor domain-containing protein</fullName>
    </submittedName>
</protein>
<feature type="domain" description="BPTI/Kunitz inhibitor" evidence="1">
    <location>
        <begin position="78"/>
        <end position="132"/>
    </location>
</feature>
<accession>A0A915CNI1</accession>
<proteinExistence type="predicted"/>
<dbReference type="SUPFAM" id="SSF57362">
    <property type="entry name" value="BPTI-like"/>
    <property type="match status" value="6"/>
</dbReference>
<dbReference type="AlphaFoldDB" id="A0A915CNI1"/>
<feature type="domain" description="BPTI/Kunitz inhibitor" evidence="1">
    <location>
        <begin position="477"/>
        <end position="527"/>
    </location>
</feature>
<organism evidence="2 3">
    <name type="scientific">Ditylenchus dipsaci</name>
    <dbReference type="NCBI Taxonomy" id="166011"/>
    <lineage>
        <taxon>Eukaryota</taxon>
        <taxon>Metazoa</taxon>
        <taxon>Ecdysozoa</taxon>
        <taxon>Nematoda</taxon>
        <taxon>Chromadorea</taxon>
        <taxon>Rhabditida</taxon>
        <taxon>Tylenchina</taxon>
        <taxon>Tylenchomorpha</taxon>
        <taxon>Sphaerularioidea</taxon>
        <taxon>Anguinidae</taxon>
        <taxon>Anguininae</taxon>
        <taxon>Ditylenchus</taxon>
    </lineage>
</organism>
<dbReference type="PANTHER" id="PTHR46339">
    <property type="entry name" value="PROTEIN CBG15282-RELATED"/>
    <property type="match status" value="1"/>
</dbReference>
<dbReference type="InterPro" id="IPR028150">
    <property type="entry name" value="Lustrin_cystein"/>
</dbReference>
<feature type="domain" description="BPTI/Kunitz inhibitor" evidence="1">
    <location>
        <begin position="285"/>
        <end position="335"/>
    </location>
</feature>
<dbReference type="GO" id="GO:0004867">
    <property type="term" value="F:serine-type endopeptidase inhibitor activity"/>
    <property type="evidence" value="ECO:0007669"/>
    <property type="project" value="InterPro"/>
</dbReference>
<reference evidence="3" key="1">
    <citation type="submission" date="2022-11" db="UniProtKB">
        <authorList>
            <consortium name="WormBaseParasite"/>
        </authorList>
    </citation>
    <scope>IDENTIFICATION</scope>
</reference>
<evidence type="ECO:0000259" key="1">
    <source>
        <dbReference type="PROSITE" id="PS50279"/>
    </source>
</evidence>
<feature type="domain" description="BPTI/Kunitz inhibitor" evidence="1">
    <location>
        <begin position="182"/>
        <end position="232"/>
    </location>
</feature>
<feature type="domain" description="BPTI/Kunitz inhibitor" evidence="1">
    <location>
        <begin position="582"/>
        <end position="632"/>
    </location>
</feature>
<dbReference type="CDD" id="cd22593">
    <property type="entry name" value="Kunitz_conkunitzin"/>
    <property type="match status" value="4"/>
</dbReference>
<dbReference type="InterPro" id="IPR036880">
    <property type="entry name" value="Kunitz_BPTI_sf"/>
</dbReference>
<dbReference type="InterPro" id="IPR002223">
    <property type="entry name" value="Kunitz_BPTI"/>
</dbReference>
<dbReference type="Proteomes" id="UP000887574">
    <property type="component" value="Unplaced"/>
</dbReference>
<sequence length="650" mass="71848">MCGVLYSGTKGNENNFLSAQQCRKACIKYTNPCPVLFDYGERKECTRDTNLCDKNEWCHIGSSLETTACCPGGVPDPCKLGLDLGQGTENITRWHADPLDNSCNRECSPFSYRGTKGNQNNFVSKEQCEAVCKPECYNPCSSGDLLVEASGSPRLCNTSSPCPVNHWCHLGATTETTVKRACNLPVVEGFGKAVLSRWYYNKRDQNCQKFLYRGVGGNQNSYLTHDECINACPAFDNPCSGGHPLMVAGEPKICSPAHRCPSTHFCHLSVESIPNYCCPKNGDPCEHPLSVGIGPYSIPRLYYNKDSRRCAEFVYKGSKGNANNFLSMEDCELVCQVAVKNPCQSGHPLVDEASSEPVICGGEHNVPVDTGAMSGLLLKPPIAVLEPARPVICRSKSGWAVIDWIDGILMEELRFVDNLYMPRSLSKDLSRVQSLSSRRADLRRKNKERKLCKVDDPSSDSSVHPVLITAISGLETCELPLNYGMGSESLPRWYYNSMLQRCEPFQYSGSRGNENNFLTKAACEKTCPSHRNYCPHGDPLMDDVHNKPVACGILKGCAEGYVCHMNAEHDVSICCQSPTNFCLQARETGPCEGDEARFGYNPLTDSCVAYKYGGCEGTLNNFKSLEKCTEICCREYKRLREDHRHPLVGA</sequence>
<dbReference type="Pfam" id="PF14625">
    <property type="entry name" value="Lustrin_cystein"/>
    <property type="match status" value="4"/>
</dbReference>
<dbReference type="InterPro" id="IPR053014">
    <property type="entry name" value="Cuticle_assoc_divergent"/>
</dbReference>
<evidence type="ECO:0000313" key="3">
    <source>
        <dbReference type="WBParaSite" id="jg10973"/>
    </source>
</evidence>
<dbReference type="Pfam" id="PF00014">
    <property type="entry name" value="Kunitz_BPTI"/>
    <property type="match status" value="6"/>
</dbReference>
<dbReference type="PANTHER" id="PTHR46339:SF2">
    <property type="entry name" value="BPTI_KUNITZ INHIBITOR DOMAIN-CONTAINING PROTEIN"/>
    <property type="match status" value="1"/>
</dbReference>
<evidence type="ECO:0000313" key="2">
    <source>
        <dbReference type="Proteomes" id="UP000887574"/>
    </source>
</evidence>